<evidence type="ECO:0000313" key="2">
    <source>
        <dbReference type="EMBL" id="KAK4286741.1"/>
    </source>
</evidence>
<feature type="compositionally biased region" description="Basic and acidic residues" evidence="1">
    <location>
        <begin position="28"/>
        <end position="38"/>
    </location>
</feature>
<feature type="region of interest" description="Disordered" evidence="1">
    <location>
        <begin position="1"/>
        <end position="38"/>
    </location>
</feature>
<proteinExistence type="predicted"/>
<sequence length="132" mass="14512">MWRRKRARGRGGGCGGGKEPREEEDVDGGGKERSEPSERLASHLIGLLETDRLCYWPIPVDSHADWLAGCRGAPVNTQPFVRPSLSRLFDLVTANQVAKGRQDWLVPIGGGSPIPRRLGGNDAAREEGRERE</sequence>
<protein>
    <submittedName>
        <fullName evidence="2">Uncharacterized protein</fullName>
    </submittedName>
</protein>
<comment type="caution">
    <text evidence="2">The sequence shown here is derived from an EMBL/GenBank/DDBJ whole genome shotgun (WGS) entry which is preliminary data.</text>
</comment>
<keyword evidence="3" id="KW-1185">Reference proteome</keyword>
<organism evidence="2 3">
    <name type="scientific">Petrolisthes manimaculis</name>
    <dbReference type="NCBI Taxonomy" id="1843537"/>
    <lineage>
        <taxon>Eukaryota</taxon>
        <taxon>Metazoa</taxon>
        <taxon>Ecdysozoa</taxon>
        <taxon>Arthropoda</taxon>
        <taxon>Crustacea</taxon>
        <taxon>Multicrustacea</taxon>
        <taxon>Malacostraca</taxon>
        <taxon>Eumalacostraca</taxon>
        <taxon>Eucarida</taxon>
        <taxon>Decapoda</taxon>
        <taxon>Pleocyemata</taxon>
        <taxon>Anomura</taxon>
        <taxon>Galatheoidea</taxon>
        <taxon>Porcellanidae</taxon>
        <taxon>Petrolisthes</taxon>
    </lineage>
</organism>
<gene>
    <name evidence="2" type="ORF">Pmani_040168</name>
</gene>
<dbReference type="Proteomes" id="UP001292094">
    <property type="component" value="Unassembled WGS sequence"/>
</dbReference>
<feature type="compositionally biased region" description="Basic and acidic residues" evidence="1">
    <location>
        <begin position="123"/>
        <end position="132"/>
    </location>
</feature>
<dbReference type="AlphaFoldDB" id="A0AAE1NDT6"/>
<name>A0AAE1NDT6_9EUCA</name>
<evidence type="ECO:0000313" key="3">
    <source>
        <dbReference type="Proteomes" id="UP001292094"/>
    </source>
</evidence>
<feature type="region of interest" description="Disordered" evidence="1">
    <location>
        <begin position="108"/>
        <end position="132"/>
    </location>
</feature>
<dbReference type="EMBL" id="JAWZYT010007361">
    <property type="protein sequence ID" value="KAK4286741.1"/>
    <property type="molecule type" value="Genomic_DNA"/>
</dbReference>
<accession>A0AAE1NDT6</accession>
<evidence type="ECO:0000256" key="1">
    <source>
        <dbReference type="SAM" id="MobiDB-lite"/>
    </source>
</evidence>
<reference evidence="2" key="1">
    <citation type="submission" date="2023-11" db="EMBL/GenBank/DDBJ databases">
        <title>Genome assemblies of two species of porcelain crab, Petrolisthes cinctipes and Petrolisthes manimaculis (Anomura: Porcellanidae).</title>
        <authorList>
            <person name="Angst P."/>
        </authorList>
    </citation>
    <scope>NUCLEOTIDE SEQUENCE</scope>
    <source>
        <strain evidence="2">PB745_02</strain>
        <tissue evidence="2">Gill</tissue>
    </source>
</reference>